<accession>A0A6N2MT03</accession>
<dbReference type="EMBL" id="CAADRP010001929">
    <property type="protein sequence ID" value="VFU56719.1"/>
    <property type="molecule type" value="Genomic_DNA"/>
</dbReference>
<gene>
    <name evidence="1" type="ORF">SVIM_LOCUS408054</name>
</gene>
<reference evidence="1" key="1">
    <citation type="submission" date="2019-03" db="EMBL/GenBank/DDBJ databases">
        <authorList>
            <person name="Mank J."/>
            <person name="Almeida P."/>
        </authorList>
    </citation>
    <scope>NUCLEOTIDE SEQUENCE</scope>
    <source>
        <strain evidence="1">78183</strain>
    </source>
</reference>
<proteinExistence type="predicted"/>
<evidence type="ECO:0000313" key="1">
    <source>
        <dbReference type="EMBL" id="VFU56719.1"/>
    </source>
</evidence>
<organism evidence="1">
    <name type="scientific">Salix viminalis</name>
    <name type="common">Common osier</name>
    <name type="synonym">Basket willow</name>
    <dbReference type="NCBI Taxonomy" id="40686"/>
    <lineage>
        <taxon>Eukaryota</taxon>
        <taxon>Viridiplantae</taxon>
        <taxon>Streptophyta</taxon>
        <taxon>Embryophyta</taxon>
        <taxon>Tracheophyta</taxon>
        <taxon>Spermatophyta</taxon>
        <taxon>Magnoliopsida</taxon>
        <taxon>eudicotyledons</taxon>
        <taxon>Gunneridae</taxon>
        <taxon>Pentapetalae</taxon>
        <taxon>rosids</taxon>
        <taxon>fabids</taxon>
        <taxon>Malpighiales</taxon>
        <taxon>Salicaceae</taxon>
        <taxon>Saliceae</taxon>
        <taxon>Salix</taxon>
    </lineage>
</organism>
<name>A0A6N2MT03_SALVM</name>
<dbReference type="AlphaFoldDB" id="A0A6N2MT03"/>
<protein>
    <submittedName>
        <fullName evidence="1">Uncharacterized protein</fullName>
    </submittedName>
</protein>
<sequence>MASFSRAAGLDEGGAAVTGHHLWALGIFWRVVAIQSLPFENASCSDIHRALNSIETFHVNLQATQRNKTSSRFPRCKSTQAWVFLVQDLHQRKQYFCWHNDHVCQCHRIFEGIVRSKLSFQSGGPSRNT</sequence>